<name>A0ABR9RPT3_9ACTN</name>
<gene>
    <name evidence="1" type="ORF">IEQ44_02685</name>
</gene>
<evidence type="ECO:0000313" key="1">
    <source>
        <dbReference type="EMBL" id="MBE7323558.1"/>
    </source>
</evidence>
<comment type="caution">
    <text evidence="1">The sequence shown here is derived from an EMBL/GenBank/DDBJ whole genome shotgun (WGS) entry which is preliminary data.</text>
</comment>
<reference evidence="1 2" key="1">
    <citation type="submission" date="2020-10" db="EMBL/GenBank/DDBJ databases">
        <title>Nocardioides sp. isolated from sludge.</title>
        <authorList>
            <person name="Zhang X."/>
        </authorList>
    </citation>
    <scope>NUCLEOTIDE SEQUENCE [LARGE SCALE GENOMIC DNA]</scope>
    <source>
        <strain evidence="1 2">Y6</strain>
    </source>
</reference>
<dbReference type="Proteomes" id="UP000756387">
    <property type="component" value="Unassembled WGS sequence"/>
</dbReference>
<proteinExistence type="predicted"/>
<dbReference type="RefSeq" id="WP_193636879.1">
    <property type="nucleotide sequence ID" value="NZ_JADCSA010000002.1"/>
</dbReference>
<dbReference type="EMBL" id="JADCSA010000002">
    <property type="protein sequence ID" value="MBE7323558.1"/>
    <property type="molecule type" value="Genomic_DNA"/>
</dbReference>
<accession>A0ABR9RPT3</accession>
<keyword evidence="2" id="KW-1185">Reference proteome</keyword>
<protein>
    <recommendedName>
        <fullName evidence="3">Phosphodiesterase</fullName>
    </recommendedName>
</protein>
<evidence type="ECO:0000313" key="2">
    <source>
        <dbReference type="Proteomes" id="UP000756387"/>
    </source>
</evidence>
<organism evidence="1 2">
    <name type="scientific">Nocardioides malaquae</name>
    <dbReference type="NCBI Taxonomy" id="2773426"/>
    <lineage>
        <taxon>Bacteria</taxon>
        <taxon>Bacillati</taxon>
        <taxon>Actinomycetota</taxon>
        <taxon>Actinomycetes</taxon>
        <taxon>Propionibacteriales</taxon>
        <taxon>Nocardioidaceae</taxon>
        <taxon>Nocardioides</taxon>
    </lineage>
</organism>
<evidence type="ECO:0008006" key="3">
    <source>
        <dbReference type="Google" id="ProtNLM"/>
    </source>
</evidence>
<sequence length="211" mass="22270">MHRLRFEGHIAGVGTTSGLRAVVGRWSASPLGAFADVMVETATGHRLLLAPSEQVAHFVATTYHFDEVRVESVVVSDSPTGWVVETPSLRLRLTVGGRTPLGRLVRLVPPRLATAPAWSRVTDPVARVVMRGVRTRGSAGGGRTEIYGATDVRRITAAHGCFAGADLGSLAPVDPACRFGFSSSPRTPAVTTVVTTILTDPRGRATAGPPR</sequence>